<evidence type="ECO:0000256" key="5">
    <source>
        <dbReference type="SAM" id="SignalP"/>
    </source>
</evidence>
<organism evidence="7 8">
    <name type="scientific">Sphingobacterium thalpophilum</name>
    <dbReference type="NCBI Taxonomy" id="259"/>
    <lineage>
        <taxon>Bacteria</taxon>
        <taxon>Pseudomonadati</taxon>
        <taxon>Bacteroidota</taxon>
        <taxon>Sphingobacteriia</taxon>
        <taxon>Sphingobacteriales</taxon>
        <taxon>Sphingobacteriaceae</taxon>
        <taxon>Sphingobacterium</taxon>
    </lineage>
</organism>
<name>A0ABV4HAV5_9SPHI</name>
<evidence type="ECO:0000313" key="7">
    <source>
        <dbReference type="EMBL" id="MEZ0451626.1"/>
    </source>
</evidence>
<keyword evidence="2 4" id="KW-0378">Hydrolase</keyword>
<reference evidence="7 8" key="1">
    <citation type="submission" date="2024-06" db="EMBL/GenBank/DDBJ databases">
        <title>Soil Sphingobacterium thalpophilum.</title>
        <authorList>
            <person name="Yang J."/>
            <person name="Li J."/>
        </authorList>
    </citation>
    <scope>NUCLEOTIDE SEQUENCE [LARGE SCALE GENOMIC DNA]</scope>
    <source>
        <strain evidence="7 8">22g91tb</strain>
    </source>
</reference>
<evidence type="ECO:0000256" key="4">
    <source>
        <dbReference type="RuleBase" id="RU361187"/>
    </source>
</evidence>
<comment type="similarity">
    <text evidence="1 4">Belongs to the glycosyl hydrolase 43 family.</text>
</comment>
<dbReference type="InterPro" id="IPR051795">
    <property type="entry name" value="Glycosyl_Hydrlase_43"/>
</dbReference>
<feature type="signal peptide" evidence="5">
    <location>
        <begin position="1"/>
        <end position="18"/>
    </location>
</feature>
<feature type="domain" description="Beta-xylosidase C-terminal Concanavalin A-like" evidence="6">
    <location>
        <begin position="320"/>
        <end position="513"/>
    </location>
</feature>
<dbReference type="Gene3D" id="2.115.10.20">
    <property type="entry name" value="Glycosyl hydrolase domain, family 43"/>
    <property type="match status" value="1"/>
</dbReference>
<dbReference type="SUPFAM" id="SSF75005">
    <property type="entry name" value="Arabinanase/levansucrase/invertase"/>
    <property type="match status" value="1"/>
</dbReference>
<dbReference type="RefSeq" id="WP_370482211.1">
    <property type="nucleotide sequence ID" value="NZ_JBEOQA010000001.1"/>
</dbReference>
<protein>
    <submittedName>
        <fullName evidence="7">Glycoside hydrolase 43 family protein</fullName>
    </submittedName>
</protein>
<evidence type="ECO:0000256" key="1">
    <source>
        <dbReference type="ARBA" id="ARBA00009865"/>
    </source>
</evidence>
<evidence type="ECO:0000259" key="6">
    <source>
        <dbReference type="Pfam" id="PF17851"/>
    </source>
</evidence>
<keyword evidence="5" id="KW-0732">Signal</keyword>
<evidence type="ECO:0000256" key="3">
    <source>
        <dbReference type="ARBA" id="ARBA00023295"/>
    </source>
</evidence>
<keyword evidence="8" id="KW-1185">Reference proteome</keyword>
<keyword evidence="3 4" id="KW-0326">Glycosidase</keyword>
<comment type="caution">
    <text evidence="7">The sequence shown here is derived from an EMBL/GenBank/DDBJ whole genome shotgun (WGS) entry which is preliminary data.</text>
</comment>
<evidence type="ECO:0000256" key="2">
    <source>
        <dbReference type="ARBA" id="ARBA00022801"/>
    </source>
</evidence>
<dbReference type="PANTHER" id="PTHR42812:SF12">
    <property type="entry name" value="BETA-XYLOSIDASE-RELATED"/>
    <property type="match status" value="1"/>
</dbReference>
<feature type="chain" id="PRO_5045415191" evidence="5">
    <location>
        <begin position="19"/>
        <end position="516"/>
    </location>
</feature>
<dbReference type="Gene3D" id="2.60.120.200">
    <property type="match status" value="1"/>
</dbReference>
<dbReference type="SUPFAM" id="SSF49899">
    <property type="entry name" value="Concanavalin A-like lectins/glucanases"/>
    <property type="match status" value="1"/>
</dbReference>
<dbReference type="Pfam" id="PF04616">
    <property type="entry name" value="Glyco_hydro_43"/>
    <property type="match status" value="1"/>
</dbReference>
<dbReference type="Pfam" id="PF17851">
    <property type="entry name" value="GH43_C2"/>
    <property type="match status" value="1"/>
</dbReference>
<dbReference type="PANTHER" id="PTHR42812">
    <property type="entry name" value="BETA-XYLOSIDASE"/>
    <property type="match status" value="1"/>
</dbReference>
<gene>
    <name evidence="7" type="ORF">ABTW24_08480</name>
</gene>
<dbReference type="InterPro" id="IPR023296">
    <property type="entry name" value="Glyco_hydro_beta-prop_sf"/>
</dbReference>
<dbReference type="InterPro" id="IPR006710">
    <property type="entry name" value="Glyco_hydro_43"/>
</dbReference>
<dbReference type="InterPro" id="IPR041542">
    <property type="entry name" value="GH43_C2"/>
</dbReference>
<proteinExistence type="inferred from homology"/>
<dbReference type="Proteomes" id="UP001566204">
    <property type="component" value="Unassembled WGS sequence"/>
</dbReference>
<dbReference type="CDD" id="cd09001">
    <property type="entry name" value="GH43_FsAxh1-like"/>
    <property type="match status" value="1"/>
</dbReference>
<sequence>MKKLVLIFALMSQQLLLAQQAHNPVIFADVPDMSMIRVGDTYYMSSTTMHMNPGVPIMKSRDLINWTLVSYAYSRLGDSDELNLAGQKNAYGHGSWASSLRFHEGMYYVSTFSSNTGKTHIYYTKDIEHGPWQVREFQPMMHDHSLFFDQGKVYMVWGGGRLHIAELMPDFSGIKAGTQRVLIDNASLPALARGEKTAGLPAEGSQLFKINGMYYLFNISWPAGGMRTVIVHRASRLEGPYEGRVVLQDQGVAQGGLIDMPNGQWYAYLFQDHGAVGRIPFLVPVKWKDGWPVLGVSGKVPAALDLPANRSLMPGIVASDDFSREEGEPALPLVWQWNHNPDSSLWSLTERKGFLRLKTGQLTDDFLQANNTLTQRTIGPSCNGTVATDVTNMKDGDFAGLSLLQKNYGLLGVRMEGSRRSLIMVNSGSGRPQEVAKIPLNENKLFLKATCDFVDRKDIARFYYSTNGRDWIALGDELKMSYTIPHFMGYRFGLFNYASKTGGGYVDFDYFHIDTN</sequence>
<dbReference type="EMBL" id="JBEOQB010000002">
    <property type="protein sequence ID" value="MEZ0451626.1"/>
    <property type="molecule type" value="Genomic_DNA"/>
</dbReference>
<accession>A0ABV4HAV5</accession>
<evidence type="ECO:0000313" key="8">
    <source>
        <dbReference type="Proteomes" id="UP001566204"/>
    </source>
</evidence>
<dbReference type="GO" id="GO:0016787">
    <property type="term" value="F:hydrolase activity"/>
    <property type="evidence" value="ECO:0007669"/>
    <property type="project" value="UniProtKB-KW"/>
</dbReference>
<dbReference type="InterPro" id="IPR013320">
    <property type="entry name" value="ConA-like_dom_sf"/>
</dbReference>